<gene>
    <name evidence="1" type="ORF">P186_1678</name>
</gene>
<protein>
    <submittedName>
        <fullName evidence="1">Uncharacterized protein</fullName>
    </submittedName>
</protein>
<dbReference type="STRING" id="1104324.P186_1678"/>
<dbReference type="Proteomes" id="UP000005867">
    <property type="component" value="Chromosome"/>
</dbReference>
<dbReference type="EMBL" id="CP003098">
    <property type="protein sequence ID" value="AET33092.1"/>
    <property type="molecule type" value="Genomic_DNA"/>
</dbReference>
<dbReference type="KEGG" id="pyr:P186_1678"/>
<dbReference type="AlphaFoldDB" id="G7VGJ2"/>
<reference evidence="1 2" key="1">
    <citation type="journal article" date="2012" name="J. Bacteriol.">
        <title>Complete genome sequence of strain 1860, a crenarchaeon of the genus pyrobaculum able to grow with various electron acceptors.</title>
        <authorList>
            <person name="Mardanov A.V."/>
            <person name="Gumerov V.M."/>
            <person name="Slobodkina G.B."/>
            <person name="Beletsky A.V."/>
            <person name="Bonch-Osmolovskaya E.A."/>
            <person name="Ravin N.V."/>
            <person name="Skryabin K.G."/>
        </authorList>
    </citation>
    <scope>NUCLEOTIDE SEQUENCE [LARGE SCALE GENOMIC DNA]</scope>
    <source>
        <strain evidence="1 2">1860</strain>
    </source>
</reference>
<evidence type="ECO:0000313" key="1">
    <source>
        <dbReference type="EMBL" id="AET33092.1"/>
    </source>
</evidence>
<proteinExistence type="predicted"/>
<keyword evidence="2" id="KW-1185">Reference proteome</keyword>
<dbReference type="BioCyc" id="PSP1104324:GJSN-1647-MONOMER"/>
<accession>G7VGJ2</accession>
<name>G7VGJ2_9CREN</name>
<dbReference type="HOGENOM" id="CLU_3338621_0_0_2"/>
<sequence length="37" mass="4274">MRPLNAGLFAVEVESEWHWIQLVGWLKPYGGPYRVCA</sequence>
<evidence type="ECO:0000313" key="2">
    <source>
        <dbReference type="Proteomes" id="UP000005867"/>
    </source>
</evidence>
<organism evidence="1 2">
    <name type="scientific">Pyrobaculum ferrireducens</name>
    <dbReference type="NCBI Taxonomy" id="1104324"/>
    <lineage>
        <taxon>Archaea</taxon>
        <taxon>Thermoproteota</taxon>
        <taxon>Thermoprotei</taxon>
        <taxon>Thermoproteales</taxon>
        <taxon>Thermoproteaceae</taxon>
        <taxon>Pyrobaculum</taxon>
    </lineage>
</organism>